<gene>
    <name evidence="1" type="ORF">SACU0126_LOCUS34928</name>
</gene>
<dbReference type="PANTHER" id="PTHR38564">
    <property type="entry name" value="SI:CH73-250A16.5-RELATED"/>
    <property type="match status" value="1"/>
</dbReference>
<name>A0A7S3U4P7_9SPIT</name>
<sequence length="160" mass="17869">MKFIAALAFAFVAADKSDFPTNLSGHAHCSLSTDFVGMDCDSVYNAVNSEVAKWGSSKTSPAGGLYRLYEESTDDYIWTTRLTRDEKYTDDQLFELETINGGCHVSGKSRSQSSSYYDYDVNYCNMWNVYNGVGGFSNLHISSCDFYPSDSEIETTCARY</sequence>
<reference evidence="1" key="1">
    <citation type="submission" date="2021-01" db="EMBL/GenBank/DDBJ databases">
        <authorList>
            <person name="Corre E."/>
            <person name="Pelletier E."/>
            <person name="Niang G."/>
            <person name="Scheremetjew M."/>
            <person name="Finn R."/>
            <person name="Kale V."/>
            <person name="Holt S."/>
            <person name="Cochrane G."/>
            <person name="Meng A."/>
            <person name="Brown T."/>
            <person name="Cohen L."/>
        </authorList>
    </citation>
    <scope>NUCLEOTIDE SEQUENCE</scope>
    <source>
        <strain evidence="1">SPMC142</strain>
    </source>
</reference>
<dbReference type="PANTHER" id="PTHR38564:SF2">
    <property type="entry name" value="WU:FC46H12 PRECURSOR"/>
    <property type="match status" value="1"/>
</dbReference>
<dbReference type="EMBL" id="HBIQ01110091">
    <property type="protein sequence ID" value="CAE0603161.1"/>
    <property type="molecule type" value="Transcribed_RNA"/>
</dbReference>
<evidence type="ECO:0000313" key="1">
    <source>
        <dbReference type="EMBL" id="CAE0603161.1"/>
    </source>
</evidence>
<dbReference type="AlphaFoldDB" id="A0A7S3U4P7"/>
<protein>
    <submittedName>
        <fullName evidence="1">Uncharacterized protein</fullName>
    </submittedName>
</protein>
<proteinExistence type="predicted"/>
<accession>A0A7S3U4P7</accession>
<organism evidence="1">
    <name type="scientific">Strombidinopsis acuminata</name>
    <dbReference type="NCBI Taxonomy" id="141414"/>
    <lineage>
        <taxon>Eukaryota</taxon>
        <taxon>Sar</taxon>
        <taxon>Alveolata</taxon>
        <taxon>Ciliophora</taxon>
        <taxon>Intramacronucleata</taxon>
        <taxon>Spirotrichea</taxon>
        <taxon>Choreotrichia</taxon>
        <taxon>Choreotrichida</taxon>
        <taxon>Strombidinopsidae</taxon>
        <taxon>Strombidinopsis</taxon>
    </lineage>
</organism>